<evidence type="ECO:0000313" key="3">
    <source>
        <dbReference type="EnsemblPlants" id="RCW19569"/>
    </source>
</evidence>
<reference evidence="2 3" key="1">
    <citation type="journal article" date="2010" name="Nature">
        <title>Genome sequence of the palaeopolyploid soybean.</title>
        <authorList>
            <person name="Schmutz J."/>
            <person name="Cannon S.B."/>
            <person name="Schlueter J."/>
            <person name="Ma J."/>
            <person name="Mitros T."/>
            <person name="Nelson W."/>
            <person name="Hyten D.L."/>
            <person name="Song Q."/>
            <person name="Thelen J.J."/>
            <person name="Cheng J."/>
            <person name="Xu D."/>
            <person name="Hellsten U."/>
            <person name="May G.D."/>
            <person name="Yu Y."/>
            <person name="Sakurai T."/>
            <person name="Umezawa T."/>
            <person name="Bhattacharyya M.K."/>
            <person name="Sandhu D."/>
            <person name="Valliyodan B."/>
            <person name="Lindquist E."/>
            <person name="Peto M."/>
            <person name="Grant D."/>
            <person name="Shu S."/>
            <person name="Goodstein D."/>
            <person name="Barry K."/>
            <person name="Futrell-Griggs M."/>
            <person name="Abernathy B."/>
            <person name="Du J."/>
            <person name="Tian Z."/>
            <person name="Zhu L."/>
            <person name="Gill N."/>
            <person name="Joshi T."/>
            <person name="Libault M."/>
            <person name="Sethuraman A."/>
            <person name="Zhang X.-C."/>
            <person name="Shinozaki K."/>
            <person name="Nguyen H.T."/>
            <person name="Wing R.A."/>
            <person name="Cregan P."/>
            <person name="Specht J."/>
            <person name="Grimwood J."/>
            <person name="Rokhsar D."/>
            <person name="Stacey G."/>
            <person name="Shoemaker R.C."/>
            <person name="Jackson S.A."/>
        </authorList>
    </citation>
    <scope>NUCLEOTIDE SEQUENCE</scope>
    <source>
        <strain evidence="3">cv. Williams 82</strain>
        <tissue evidence="2">Callus</tissue>
    </source>
</reference>
<gene>
    <name evidence="2" type="ORF">GLYMA_01G130600</name>
</gene>
<keyword evidence="4" id="KW-1185">Reference proteome</keyword>
<dbReference type="InParanoid" id="A0A368UIM4"/>
<feature type="transmembrane region" description="Helical" evidence="1">
    <location>
        <begin position="31"/>
        <end position="54"/>
    </location>
</feature>
<dbReference type="Gramene" id="RCW19569">
    <property type="protein sequence ID" value="RCW19569"/>
    <property type="gene ID" value="GLYMA_01G130600"/>
</dbReference>
<evidence type="ECO:0000256" key="1">
    <source>
        <dbReference type="SAM" id="Phobius"/>
    </source>
</evidence>
<proteinExistence type="predicted"/>
<dbReference type="AlphaFoldDB" id="A0A368UIM4"/>
<keyword evidence="1" id="KW-0472">Membrane</keyword>
<dbReference type="EMBL" id="CM000834">
    <property type="protein sequence ID" value="RCW19569.1"/>
    <property type="molecule type" value="Genomic_DNA"/>
</dbReference>
<evidence type="ECO:0000313" key="2">
    <source>
        <dbReference type="EMBL" id="RCW19569.1"/>
    </source>
</evidence>
<organism evidence="2">
    <name type="scientific">Glycine max</name>
    <name type="common">Soybean</name>
    <name type="synonym">Glycine hispida</name>
    <dbReference type="NCBI Taxonomy" id="3847"/>
    <lineage>
        <taxon>Eukaryota</taxon>
        <taxon>Viridiplantae</taxon>
        <taxon>Streptophyta</taxon>
        <taxon>Embryophyta</taxon>
        <taxon>Tracheophyta</taxon>
        <taxon>Spermatophyta</taxon>
        <taxon>Magnoliopsida</taxon>
        <taxon>eudicotyledons</taxon>
        <taxon>Gunneridae</taxon>
        <taxon>Pentapetalae</taxon>
        <taxon>rosids</taxon>
        <taxon>fabids</taxon>
        <taxon>Fabales</taxon>
        <taxon>Fabaceae</taxon>
        <taxon>Papilionoideae</taxon>
        <taxon>50 kb inversion clade</taxon>
        <taxon>NPAAA clade</taxon>
        <taxon>indigoferoid/millettioid clade</taxon>
        <taxon>Phaseoleae</taxon>
        <taxon>Glycine</taxon>
        <taxon>Glycine subgen. Soja</taxon>
    </lineage>
</organism>
<reference evidence="2" key="2">
    <citation type="submission" date="2018-07" db="EMBL/GenBank/DDBJ databases">
        <title>WGS assembly of Glycine max.</title>
        <authorList>
            <person name="Schmutz J."/>
            <person name="Cannon S."/>
            <person name="Schlueter J."/>
            <person name="Ma J."/>
            <person name="Mitros T."/>
            <person name="Nelson W."/>
            <person name="Hyten D."/>
            <person name="Song Q."/>
            <person name="Thelen J."/>
            <person name="Cheng J."/>
            <person name="Xu D."/>
            <person name="Hellsten U."/>
            <person name="May G."/>
            <person name="Yu Y."/>
            <person name="Sakurai T."/>
            <person name="Umezawa T."/>
            <person name="Bhattacharyya M."/>
            <person name="Sandhu D."/>
            <person name="Valliyodan B."/>
            <person name="Lindquist E."/>
            <person name="Peto M."/>
            <person name="Grant D."/>
            <person name="Shu S."/>
            <person name="Goodstein D."/>
            <person name="Barry K."/>
            <person name="Futrell-Griggs M."/>
            <person name="Abernathy B."/>
            <person name="Du J."/>
            <person name="Tian Z."/>
            <person name="Zhu L."/>
            <person name="Gill N."/>
            <person name="Joshi T."/>
            <person name="Libault M."/>
            <person name="Sethuraman A."/>
            <person name="Zhang X."/>
            <person name="Shinozaki K."/>
            <person name="Nguyen H."/>
            <person name="Wing R."/>
            <person name="Cregan P."/>
            <person name="Specht J."/>
            <person name="Grimwood J."/>
            <person name="Rokhsar D."/>
            <person name="Stacey G."/>
            <person name="Shoemaker R."/>
            <person name="Jackson S."/>
        </authorList>
    </citation>
    <scope>NUCLEOTIDE SEQUENCE</scope>
    <source>
        <tissue evidence="2">Callus</tissue>
    </source>
</reference>
<sequence>MDDKGQEQSFLAQRLLVRGYSTKGRWTSKRFFFWTVVHYWISPIQPHIVFIIFLEESHVLTLLGLAPIGSPRKLQEYERL</sequence>
<dbReference type="Proteomes" id="UP000008827">
    <property type="component" value="Chromosome 1"/>
</dbReference>
<reference evidence="3" key="3">
    <citation type="submission" date="2019-01" db="UniProtKB">
        <authorList>
            <consortium name="EnsemblPlants"/>
        </authorList>
    </citation>
    <scope>IDENTIFICATION</scope>
    <source>
        <strain evidence="3">Williams 82</strain>
    </source>
</reference>
<dbReference type="EnsemblPlants" id="RCW19569">
    <property type="protein sequence ID" value="RCW19569"/>
    <property type="gene ID" value="GLYMA_01G130600"/>
</dbReference>
<keyword evidence="1" id="KW-1133">Transmembrane helix</keyword>
<keyword evidence="1" id="KW-0812">Transmembrane</keyword>
<evidence type="ECO:0000313" key="4">
    <source>
        <dbReference type="Proteomes" id="UP000008827"/>
    </source>
</evidence>
<accession>A0A368UIM4</accession>
<name>A0A368UIM4_SOYBN</name>
<protein>
    <submittedName>
        <fullName evidence="2 3">Uncharacterized protein</fullName>
    </submittedName>
</protein>